<evidence type="ECO:0000256" key="1">
    <source>
        <dbReference type="ARBA" id="ARBA00010617"/>
    </source>
</evidence>
<keyword evidence="4" id="KW-0408">Iron</keyword>
<evidence type="ECO:0000256" key="2">
    <source>
        <dbReference type="ARBA" id="ARBA00022617"/>
    </source>
</evidence>
<evidence type="ECO:0000313" key="7">
    <source>
        <dbReference type="Proteomes" id="UP001244341"/>
    </source>
</evidence>
<proteinExistence type="inferred from homology"/>
<dbReference type="Pfam" id="PF00067">
    <property type="entry name" value="p450"/>
    <property type="match status" value="1"/>
</dbReference>
<sequence>MLLAVINACLLLAAAAWLWSTTYFKSSTAVPVVPGLPLLGSVIALGRGGTAFLSQCRQQFGDVFCLHVLHQRMVFVFDPAMLSLFFKAPESQVSFKPAVKRFTQRVYGLPSSEFFERHEPLLATLRQLLVPAELEVLGQRLLRYAGPQLQAWQQQGKVELWASCQRLVFQSAGRVLFGQAFFDRHGLEAVQQEFLTFEENFEIAASPVPHLLLPAFRRSRSALLRMFRQSLAAGDFKGTVVDQLLQG</sequence>
<feature type="signal peptide" evidence="5">
    <location>
        <begin position="1"/>
        <end position="16"/>
    </location>
</feature>
<dbReference type="InterPro" id="IPR050529">
    <property type="entry name" value="CYP450_sterol_14alpha_dmase"/>
</dbReference>
<evidence type="ECO:0000313" key="6">
    <source>
        <dbReference type="EMBL" id="WIA16335.1"/>
    </source>
</evidence>
<accession>A0ABY8U4R3</accession>
<comment type="similarity">
    <text evidence="1">Belongs to the cytochrome P450 family.</text>
</comment>
<feature type="chain" id="PRO_5046881063" description="Cytochrome P450" evidence="5">
    <location>
        <begin position="17"/>
        <end position="247"/>
    </location>
</feature>
<dbReference type="InterPro" id="IPR001128">
    <property type="entry name" value="Cyt_P450"/>
</dbReference>
<evidence type="ECO:0000256" key="4">
    <source>
        <dbReference type="ARBA" id="ARBA00023004"/>
    </source>
</evidence>
<reference evidence="6 7" key="1">
    <citation type="submission" date="2023-05" db="EMBL/GenBank/DDBJ databases">
        <title>A 100% complete, gapless, phased diploid assembly of the Scenedesmus obliquus UTEX 3031 genome.</title>
        <authorList>
            <person name="Biondi T.C."/>
            <person name="Hanschen E.R."/>
            <person name="Kwon T."/>
            <person name="Eng W."/>
            <person name="Kruse C.P.S."/>
            <person name="Koehler S.I."/>
            <person name="Kunde Y."/>
            <person name="Gleasner C.D."/>
            <person name="You Mak K.T."/>
            <person name="Polle J."/>
            <person name="Hovde B.T."/>
            <person name="Starkenburg S.R."/>
        </authorList>
    </citation>
    <scope>NUCLEOTIDE SEQUENCE [LARGE SCALE GENOMIC DNA]</scope>
    <source>
        <strain evidence="6 7">DOE0152z</strain>
    </source>
</reference>
<organism evidence="6 7">
    <name type="scientific">Tetradesmus obliquus</name>
    <name type="common">Green alga</name>
    <name type="synonym">Acutodesmus obliquus</name>
    <dbReference type="NCBI Taxonomy" id="3088"/>
    <lineage>
        <taxon>Eukaryota</taxon>
        <taxon>Viridiplantae</taxon>
        <taxon>Chlorophyta</taxon>
        <taxon>core chlorophytes</taxon>
        <taxon>Chlorophyceae</taxon>
        <taxon>CS clade</taxon>
        <taxon>Sphaeropleales</taxon>
        <taxon>Scenedesmaceae</taxon>
        <taxon>Tetradesmus</taxon>
    </lineage>
</organism>
<dbReference type="Gene3D" id="1.10.630.10">
    <property type="entry name" value="Cytochrome P450"/>
    <property type="match status" value="1"/>
</dbReference>
<name>A0ABY8U4R3_TETOB</name>
<keyword evidence="3" id="KW-0479">Metal-binding</keyword>
<dbReference type="EMBL" id="CP126214">
    <property type="protein sequence ID" value="WIA16335.1"/>
    <property type="molecule type" value="Genomic_DNA"/>
</dbReference>
<protein>
    <recommendedName>
        <fullName evidence="8">Cytochrome P450</fullName>
    </recommendedName>
</protein>
<gene>
    <name evidence="6" type="ORF">OEZ85_013034</name>
</gene>
<dbReference type="PANTHER" id="PTHR24304">
    <property type="entry name" value="CYTOCHROME P450 FAMILY 7"/>
    <property type="match status" value="1"/>
</dbReference>
<dbReference type="SUPFAM" id="SSF48264">
    <property type="entry name" value="Cytochrome P450"/>
    <property type="match status" value="1"/>
</dbReference>
<evidence type="ECO:0008006" key="8">
    <source>
        <dbReference type="Google" id="ProtNLM"/>
    </source>
</evidence>
<keyword evidence="2" id="KW-0349">Heme</keyword>
<keyword evidence="7" id="KW-1185">Reference proteome</keyword>
<dbReference type="InterPro" id="IPR036396">
    <property type="entry name" value="Cyt_P450_sf"/>
</dbReference>
<keyword evidence="5" id="KW-0732">Signal</keyword>
<dbReference type="PANTHER" id="PTHR24304:SF2">
    <property type="entry name" value="24-HYDROXYCHOLESTEROL 7-ALPHA-HYDROXYLASE"/>
    <property type="match status" value="1"/>
</dbReference>
<dbReference type="Proteomes" id="UP001244341">
    <property type="component" value="Chromosome 7b"/>
</dbReference>
<evidence type="ECO:0000256" key="5">
    <source>
        <dbReference type="SAM" id="SignalP"/>
    </source>
</evidence>
<evidence type="ECO:0000256" key="3">
    <source>
        <dbReference type="ARBA" id="ARBA00022723"/>
    </source>
</evidence>